<feature type="region of interest" description="Disordered" evidence="1">
    <location>
        <begin position="182"/>
        <end position="202"/>
    </location>
</feature>
<dbReference type="InterPro" id="IPR013898">
    <property type="entry name" value="Atg43"/>
</dbReference>
<feature type="compositionally biased region" description="Polar residues" evidence="1">
    <location>
        <begin position="1"/>
        <end position="15"/>
    </location>
</feature>
<reference evidence="3" key="1">
    <citation type="submission" date="2016-09" db="EMBL/GenBank/DDBJ databases">
        <authorList>
            <person name="Jeantristanb JTB J.-T."/>
            <person name="Ricardo R."/>
        </authorList>
    </citation>
    <scope>NUCLEOTIDE SEQUENCE [LARGE SCALE GENOMIC DNA]</scope>
</reference>
<feature type="compositionally biased region" description="Basic and acidic residues" evidence="1">
    <location>
        <begin position="184"/>
        <end position="202"/>
    </location>
</feature>
<dbReference type="STRING" id="269621.A0A238FCK3"/>
<feature type="compositionally biased region" description="Low complexity" evidence="1">
    <location>
        <begin position="18"/>
        <end position="27"/>
    </location>
</feature>
<accession>A0A238FCK3</accession>
<evidence type="ECO:0000313" key="3">
    <source>
        <dbReference type="Proteomes" id="UP000198372"/>
    </source>
</evidence>
<dbReference type="PANTHER" id="PTHR38699:SF1">
    <property type="entry name" value="MITOPHAGY RECEPTOR ATG43"/>
    <property type="match status" value="1"/>
</dbReference>
<dbReference type="OrthoDB" id="2430343at2759"/>
<evidence type="ECO:0000313" key="2">
    <source>
        <dbReference type="EMBL" id="SCV68878.1"/>
    </source>
</evidence>
<proteinExistence type="predicted"/>
<organism evidence="2 3">
    <name type="scientific">Microbotryum intermedium</name>
    <dbReference type="NCBI Taxonomy" id="269621"/>
    <lineage>
        <taxon>Eukaryota</taxon>
        <taxon>Fungi</taxon>
        <taxon>Dikarya</taxon>
        <taxon>Basidiomycota</taxon>
        <taxon>Pucciniomycotina</taxon>
        <taxon>Microbotryomycetes</taxon>
        <taxon>Microbotryales</taxon>
        <taxon>Microbotryaceae</taxon>
        <taxon>Microbotryum</taxon>
    </lineage>
</organism>
<name>A0A238FCK3_9BASI</name>
<dbReference type="EMBL" id="FMSP01000003">
    <property type="protein sequence ID" value="SCV68878.1"/>
    <property type="molecule type" value="Genomic_DNA"/>
</dbReference>
<evidence type="ECO:0000256" key="1">
    <source>
        <dbReference type="SAM" id="MobiDB-lite"/>
    </source>
</evidence>
<protein>
    <submittedName>
        <fullName evidence="2">BQ2448_999 protein</fullName>
    </submittedName>
</protein>
<dbReference type="PANTHER" id="PTHR38699">
    <property type="entry name" value="CHROMOSOME 1, WHOLE GENOME SHOTGUN SEQUENCE"/>
    <property type="match status" value="1"/>
</dbReference>
<feature type="compositionally biased region" description="Polar residues" evidence="1">
    <location>
        <begin position="39"/>
        <end position="49"/>
    </location>
</feature>
<dbReference type="Proteomes" id="UP000198372">
    <property type="component" value="Unassembled WGS sequence"/>
</dbReference>
<sequence>MTRVPSDTTYTSSDHYPSHFPSSLSSSSHDDDRLHGQAVHQSVSAAPETSSKHHHHPHPISNELGAAAPSEPSWKGAWARRQAAKRELQLERERKFKHDVGDGEKDGFDPLSLLKKVGLSSKNKIKVKDQRIPVPPIPDLRYEQGILMSIRPFLHRVESTTTTTTTFSTPLAIESETIIVGDESNPHCSDRSPAHQERHEERKEVEEKTAMVSSGLTSEAAQKGFKEGVETDLYAGPLRLEWGNIIYVIFRDQFVYPLLQGLVWGAGGLWLASVWEWNKSRGAASSAGTTRGPVNKGVSPVSNWLAKFGLKARP</sequence>
<dbReference type="AlphaFoldDB" id="A0A238FCK3"/>
<feature type="region of interest" description="Disordered" evidence="1">
    <location>
        <begin position="1"/>
        <end position="78"/>
    </location>
</feature>
<dbReference type="GO" id="GO:0000423">
    <property type="term" value="P:mitophagy"/>
    <property type="evidence" value="ECO:0007669"/>
    <property type="project" value="InterPro"/>
</dbReference>
<keyword evidence="3" id="KW-1185">Reference proteome</keyword>
<gene>
    <name evidence="2" type="ORF">BQ2448_999</name>
</gene>
<dbReference type="GO" id="GO:0140580">
    <property type="term" value="F:mitochondrion autophagosome adaptor activity"/>
    <property type="evidence" value="ECO:0007669"/>
    <property type="project" value="InterPro"/>
</dbReference>